<feature type="repeat" description="ANK" evidence="3">
    <location>
        <begin position="2"/>
        <end position="34"/>
    </location>
</feature>
<accession>A0A2B4R893</accession>
<evidence type="ECO:0000256" key="1">
    <source>
        <dbReference type="ARBA" id="ARBA00022737"/>
    </source>
</evidence>
<name>A0A2B4R893_STYPI</name>
<keyword evidence="6" id="KW-1185">Reference proteome</keyword>
<dbReference type="InterPro" id="IPR002110">
    <property type="entry name" value="Ankyrin_rpt"/>
</dbReference>
<evidence type="ECO:0000256" key="2">
    <source>
        <dbReference type="ARBA" id="ARBA00023043"/>
    </source>
</evidence>
<keyword evidence="1" id="KW-0677">Repeat</keyword>
<dbReference type="OrthoDB" id="539213at2759"/>
<dbReference type="PROSITE" id="PS50088">
    <property type="entry name" value="ANK_REPEAT"/>
    <property type="match status" value="4"/>
</dbReference>
<dbReference type="EMBL" id="LSMT01001366">
    <property type="protein sequence ID" value="PFX12442.1"/>
    <property type="molecule type" value="Genomic_DNA"/>
</dbReference>
<dbReference type="STRING" id="50429.A0A2B4R893"/>
<protein>
    <submittedName>
        <fullName evidence="5">Ankyrin repeat domain-containing protein 17</fullName>
    </submittedName>
</protein>
<dbReference type="InterPro" id="IPR036770">
    <property type="entry name" value="Ankyrin_rpt-contain_sf"/>
</dbReference>
<gene>
    <name evidence="5" type="primary">ANKRD17</name>
    <name evidence="5" type="ORF">AWC38_SpisGene23599</name>
</gene>
<dbReference type="SMART" id="SM00248">
    <property type="entry name" value="ANK"/>
    <property type="match status" value="4"/>
</dbReference>
<keyword evidence="2 3" id="KW-0040">ANK repeat</keyword>
<feature type="region of interest" description="Disordered" evidence="4">
    <location>
        <begin position="440"/>
        <end position="459"/>
    </location>
</feature>
<feature type="repeat" description="ANK" evidence="3">
    <location>
        <begin position="98"/>
        <end position="126"/>
    </location>
</feature>
<feature type="repeat" description="ANK" evidence="3">
    <location>
        <begin position="33"/>
        <end position="65"/>
    </location>
</feature>
<organism evidence="5 6">
    <name type="scientific">Stylophora pistillata</name>
    <name type="common">Smooth cauliflower coral</name>
    <dbReference type="NCBI Taxonomy" id="50429"/>
    <lineage>
        <taxon>Eukaryota</taxon>
        <taxon>Metazoa</taxon>
        <taxon>Cnidaria</taxon>
        <taxon>Anthozoa</taxon>
        <taxon>Hexacorallia</taxon>
        <taxon>Scleractinia</taxon>
        <taxon>Astrocoeniina</taxon>
        <taxon>Pocilloporidae</taxon>
        <taxon>Stylophora</taxon>
    </lineage>
</organism>
<feature type="repeat" description="ANK" evidence="3">
    <location>
        <begin position="64"/>
        <end position="92"/>
    </location>
</feature>
<evidence type="ECO:0000256" key="3">
    <source>
        <dbReference type="PROSITE-ProRule" id="PRU00023"/>
    </source>
</evidence>
<dbReference type="AlphaFoldDB" id="A0A2B4R893"/>
<dbReference type="Proteomes" id="UP000225706">
    <property type="component" value="Unassembled WGS sequence"/>
</dbReference>
<dbReference type="SUPFAM" id="SSF48403">
    <property type="entry name" value="Ankyrin repeat"/>
    <property type="match status" value="1"/>
</dbReference>
<dbReference type="Gene3D" id="1.25.40.20">
    <property type="entry name" value="Ankyrin repeat-containing domain"/>
    <property type="match status" value="2"/>
</dbReference>
<evidence type="ECO:0000313" key="6">
    <source>
        <dbReference type="Proteomes" id="UP000225706"/>
    </source>
</evidence>
<dbReference type="PANTHER" id="PTHR24171">
    <property type="entry name" value="ANKYRIN REPEAT DOMAIN-CONTAINING PROTEIN 39-RELATED"/>
    <property type="match status" value="1"/>
</dbReference>
<sequence length="459" mass="51237">IWKNTPLTAAAGNGYTGIFRWLIENGADLNKEGWNTPLTAAVENGHTHIVRLLIENGANFNKRRWSTVLTAAAKNGYTDIVRLLIENGADVNEGGWICKNSPLTAAAENGHTDIVRWLIENGADVSKGGLFVIAIEPLVDRRKFEADARDTKLSLERHVDVQLRGKKVASLPKRPGKKLKTQTEMTSPRDIIEESKCGKDSMTDVELGLNCLHLSPRCEQFKPCIMEELPGDSSIMRHDFKPISKRMDRVTLRDVDNAKQGHWVVVEVAKTHPRGSIIYGIKINEEGSGVLGEPFQLATKDLKDTWEDEEVKAENVQIGSVFKYVQVGDEFVFQGNTKRPRQNVDKILLDLSCAGGSCRDIRDAYSYAEISSERIHQDCASKETLCFISIKCSEIQNETISFVAKLGELLNLKLNCREHFMLHRSPGALQLIDGEEPHLITGDDGSSKPWDYLRGSRSE</sequence>
<evidence type="ECO:0000313" key="5">
    <source>
        <dbReference type="EMBL" id="PFX12442.1"/>
    </source>
</evidence>
<dbReference type="PROSITE" id="PS50297">
    <property type="entry name" value="ANK_REP_REGION"/>
    <property type="match status" value="4"/>
</dbReference>
<reference evidence="6" key="1">
    <citation type="journal article" date="2017" name="bioRxiv">
        <title>Comparative analysis of the genomes of Stylophora pistillata and Acropora digitifera provides evidence for extensive differences between species of corals.</title>
        <authorList>
            <person name="Voolstra C.R."/>
            <person name="Li Y."/>
            <person name="Liew Y.J."/>
            <person name="Baumgarten S."/>
            <person name="Zoccola D."/>
            <person name="Flot J.-F."/>
            <person name="Tambutte S."/>
            <person name="Allemand D."/>
            <person name="Aranda M."/>
        </authorList>
    </citation>
    <scope>NUCLEOTIDE SEQUENCE [LARGE SCALE GENOMIC DNA]</scope>
</reference>
<evidence type="ECO:0000256" key="4">
    <source>
        <dbReference type="SAM" id="MobiDB-lite"/>
    </source>
</evidence>
<comment type="caution">
    <text evidence="5">The sequence shown here is derived from an EMBL/GenBank/DDBJ whole genome shotgun (WGS) entry which is preliminary data.</text>
</comment>
<proteinExistence type="predicted"/>
<dbReference type="Pfam" id="PF12796">
    <property type="entry name" value="Ank_2"/>
    <property type="match status" value="2"/>
</dbReference>
<feature type="non-terminal residue" evidence="5">
    <location>
        <position position="1"/>
    </location>
</feature>